<name>A0A2W5KB18_ANCNO</name>
<dbReference type="PANTHER" id="PTHR43214:SF43">
    <property type="entry name" value="TWO-COMPONENT RESPONSE REGULATOR"/>
    <property type="match status" value="1"/>
</dbReference>
<reference evidence="5 6" key="1">
    <citation type="submission" date="2017-08" db="EMBL/GenBank/DDBJ databases">
        <title>Infants hospitalized years apart are colonized by the same room-sourced microbial strains.</title>
        <authorList>
            <person name="Brooks B."/>
            <person name="Olm M.R."/>
            <person name="Firek B.A."/>
            <person name="Baker R."/>
            <person name="Thomas B.C."/>
            <person name="Morowitz M.J."/>
            <person name="Banfield J.F."/>
        </authorList>
    </citation>
    <scope>NUCLEOTIDE SEQUENCE [LARGE SCALE GENOMIC DNA]</scope>
    <source>
        <strain evidence="5">S2_005_003_R2_43</strain>
    </source>
</reference>
<dbReference type="GO" id="GO:0000160">
    <property type="term" value="P:phosphorelay signal transduction system"/>
    <property type="evidence" value="ECO:0007669"/>
    <property type="project" value="InterPro"/>
</dbReference>
<evidence type="ECO:0000256" key="3">
    <source>
        <dbReference type="SAM" id="MobiDB-lite"/>
    </source>
</evidence>
<proteinExistence type="predicted"/>
<dbReference type="GO" id="GO:0003677">
    <property type="term" value="F:DNA binding"/>
    <property type="evidence" value="ECO:0007669"/>
    <property type="project" value="UniProtKB-KW"/>
</dbReference>
<evidence type="ECO:0000313" key="6">
    <source>
        <dbReference type="Proteomes" id="UP000249577"/>
    </source>
</evidence>
<dbReference type="InterPro" id="IPR016032">
    <property type="entry name" value="Sig_transdc_resp-reg_C-effctor"/>
</dbReference>
<dbReference type="SUPFAM" id="SSF46894">
    <property type="entry name" value="C-terminal effector domain of the bipartite response regulators"/>
    <property type="match status" value="1"/>
</dbReference>
<sequence length="213" mass="22906">MTTAPKNVVIGRALVVDDHPIIHEALKPLLLDRGVGAVSAAFSMLAGFQAYRRDRPDLMIVDVNLGDDRLSGTSLIRRIRKRDAATPILALSFYPAAAVETQAIAAGASGFVEKSRSPAEILDAVFRAAGGSFTSGPQTSRRPADPSGLPDMNMREIKTLSLLGRGRTYKQISHDLGLSYGTVAEIGALLKYRFKAQSLQELVRIAAMLLFVA</sequence>
<dbReference type="SMART" id="SM00448">
    <property type="entry name" value="REC"/>
    <property type="match status" value="1"/>
</dbReference>
<evidence type="ECO:0000256" key="1">
    <source>
        <dbReference type="ARBA" id="ARBA00023125"/>
    </source>
</evidence>
<dbReference type="SUPFAM" id="SSF52172">
    <property type="entry name" value="CheY-like"/>
    <property type="match status" value="1"/>
</dbReference>
<dbReference type="Proteomes" id="UP000249577">
    <property type="component" value="Unassembled WGS sequence"/>
</dbReference>
<feature type="domain" description="Response regulatory" evidence="4">
    <location>
        <begin position="12"/>
        <end position="129"/>
    </location>
</feature>
<feature type="region of interest" description="Disordered" evidence="3">
    <location>
        <begin position="132"/>
        <end position="151"/>
    </location>
</feature>
<dbReference type="PROSITE" id="PS50110">
    <property type="entry name" value="RESPONSE_REGULATORY"/>
    <property type="match status" value="1"/>
</dbReference>
<evidence type="ECO:0000259" key="4">
    <source>
        <dbReference type="PROSITE" id="PS50110"/>
    </source>
</evidence>
<gene>
    <name evidence="5" type="ORF">DI565_13090</name>
</gene>
<dbReference type="InterPro" id="IPR011006">
    <property type="entry name" value="CheY-like_superfamily"/>
</dbReference>
<dbReference type="InterPro" id="IPR001789">
    <property type="entry name" value="Sig_transdc_resp-reg_receiver"/>
</dbReference>
<accession>A0A2W5KB18</accession>
<feature type="compositionally biased region" description="Polar residues" evidence="3">
    <location>
        <begin position="132"/>
        <end position="141"/>
    </location>
</feature>
<protein>
    <submittedName>
        <fullName evidence="5">DNA-binding response regulator</fullName>
    </submittedName>
</protein>
<dbReference type="Gene3D" id="3.40.50.2300">
    <property type="match status" value="1"/>
</dbReference>
<evidence type="ECO:0000256" key="2">
    <source>
        <dbReference type="PROSITE-ProRule" id="PRU00169"/>
    </source>
</evidence>
<dbReference type="Gene3D" id="1.10.10.10">
    <property type="entry name" value="Winged helix-like DNA-binding domain superfamily/Winged helix DNA-binding domain"/>
    <property type="match status" value="1"/>
</dbReference>
<dbReference type="CDD" id="cd17535">
    <property type="entry name" value="REC_NarL-like"/>
    <property type="match status" value="1"/>
</dbReference>
<keyword evidence="2" id="KW-0597">Phosphoprotein</keyword>
<dbReference type="InterPro" id="IPR039420">
    <property type="entry name" value="WalR-like"/>
</dbReference>
<dbReference type="AlphaFoldDB" id="A0A2W5KB18"/>
<dbReference type="GO" id="GO:0006355">
    <property type="term" value="P:regulation of DNA-templated transcription"/>
    <property type="evidence" value="ECO:0007669"/>
    <property type="project" value="InterPro"/>
</dbReference>
<dbReference type="InterPro" id="IPR058245">
    <property type="entry name" value="NreC/VraR/RcsB-like_REC"/>
</dbReference>
<dbReference type="PANTHER" id="PTHR43214">
    <property type="entry name" value="TWO-COMPONENT RESPONSE REGULATOR"/>
    <property type="match status" value="1"/>
</dbReference>
<organism evidence="5 6">
    <name type="scientific">Ancylobacter novellus</name>
    <name type="common">Thiobacillus novellus</name>
    <dbReference type="NCBI Taxonomy" id="921"/>
    <lineage>
        <taxon>Bacteria</taxon>
        <taxon>Pseudomonadati</taxon>
        <taxon>Pseudomonadota</taxon>
        <taxon>Alphaproteobacteria</taxon>
        <taxon>Hyphomicrobiales</taxon>
        <taxon>Xanthobacteraceae</taxon>
        <taxon>Ancylobacter</taxon>
    </lineage>
</organism>
<dbReference type="EMBL" id="QFPN01000006">
    <property type="protein sequence ID" value="PZQ14346.1"/>
    <property type="molecule type" value="Genomic_DNA"/>
</dbReference>
<comment type="caution">
    <text evidence="5">The sequence shown here is derived from an EMBL/GenBank/DDBJ whole genome shotgun (WGS) entry which is preliminary data.</text>
</comment>
<evidence type="ECO:0000313" key="5">
    <source>
        <dbReference type="EMBL" id="PZQ14346.1"/>
    </source>
</evidence>
<dbReference type="Pfam" id="PF00072">
    <property type="entry name" value="Response_reg"/>
    <property type="match status" value="1"/>
</dbReference>
<dbReference type="InterPro" id="IPR036388">
    <property type="entry name" value="WH-like_DNA-bd_sf"/>
</dbReference>
<keyword evidence="1 5" id="KW-0238">DNA-binding</keyword>
<feature type="modified residue" description="4-aspartylphosphate" evidence="2">
    <location>
        <position position="62"/>
    </location>
</feature>